<keyword evidence="3 6" id="KW-0732">Signal</keyword>
<feature type="domain" description="SusD-like N-terminal" evidence="8">
    <location>
        <begin position="98"/>
        <end position="169"/>
    </location>
</feature>
<comment type="similarity">
    <text evidence="2">Belongs to the SusD family.</text>
</comment>
<dbReference type="EMBL" id="FNGY01000003">
    <property type="protein sequence ID" value="SDM40840.1"/>
    <property type="molecule type" value="Genomic_DNA"/>
</dbReference>
<dbReference type="Gene3D" id="1.25.40.390">
    <property type="match status" value="1"/>
</dbReference>
<feature type="signal peptide" evidence="6">
    <location>
        <begin position="1"/>
        <end position="23"/>
    </location>
</feature>
<dbReference type="RefSeq" id="WP_074606729.1">
    <property type="nucleotide sequence ID" value="NZ_FNGY01000003.1"/>
</dbReference>
<evidence type="ECO:0000259" key="7">
    <source>
        <dbReference type="Pfam" id="PF07980"/>
    </source>
</evidence>
<keyword evidence="4" id="KW-0472">Membrane</keyword>
<proteinExistence type="inferred from homology"/>
<evidence type="ECO:0000256" key="2">
    <source>
        <dbReference type="ARBA" id="ARBA00006275"/>
    </source>
</evidence>
<dbReference type="SUPFAM" id="SSF48452">
    <property type="entry name" value="TPR-like"/>
    <property type="match status" value="1"/>
</dbReference>
<dbReference type="Proteomes" id="UP000183200">
    <property type="component" value="Unassembled WGS sequence"/>
</dbReference>
<sequence>MKTKLLFIITGLLLLCGAGCKKALDVNTTSLVTDDQMWKVKNDARSAVFATYGLLRAALSNENAFFAYGELRGGDFKVSSRQDISAVTKQDLNADYGSMAEWKDWRRFYAVIAQANLCIEKLPLVTQNDFRYRQEDLKLDLANVRFIRALSYFYLARIWGKVPLINSAAEGDFAEKPQASEADVLAFAASEATAAAIDLPWRYNGLWPEQQGMYYGQTDIQLQSIIATKAAAYALAAHVAAWQGDYATAEKNCRLVVDNNSNGGYNTAATSNLTSPNGVFSGQGYSVIFSINFAAKNQEASIKGHVEDWTLSEPFIPKKTADIYVPKDSITKIFNEPNDARFSLAADGSTVGDYFTNFSNAAPMFSKIRNLSVSQIPVFKSYQSAIVIFRFEEILLLRAEAAIFLNFRSDALANLNKVRTARNLSEFSSTDNKVVLEAIFKERRRELLGEGWRWYDLIRFKRVKEFSKLTDADIANGATRWPVSKVVLGNNSKLVQNNFWH</sequence>
<keyword evidence="5" id="KW-0998">Cell outer membrane</keyword>
<organism evidence="9 10">
    <name type="scientific">Pedobacter steynii</name>
    <dbReference type="NCBI Taxonomy" id="430522"/>
    <lineage>
        <taxon>Bacteria</taxon>
        <taxon>Pseudomonadati</taxon>
        <taxon>Bacteroidota</taxon>
        <taxon>Sphingobacteriia</taxon>
        <taxon>Sphingobacteriales</taxon>
        <taxon>Sphingobacteriaceae</taxon>
        <taxon>Pedobacter</taxon>
    </lineage>
</organism>
<evidence type="ECO:0000256" key="5">
    <source>
        <dbReference type="ARBA" id="ARBA00023237"/>
    </source>
</evidence>
<dbReference type="InterPro" id="IPR011990">
    <property type="entry name" value="TPR-like_helical_dom_sf"/>
</dbReference>
<protein>
    <submittedName>
        <fullName evidence="9">Starch-binding associating with outer membrane</fullName>
    </submittedName>
</protein>
<comment type="subcellular location">
    <subcellularLocation>
        <location evidence="1">Cell outer membrane</location>
    </subcellularLocation>
</comment>
<feature type="chain" id="PRO_5010321537" evidence="6">
    <location>
        <begin position="24"/>
        <end position="501"/>
    </location>
</feature>
<gene>
    <name evidence="9" type="ORF">SAMN05421820_103751</name>
</gene>
<reference evidence="10" key="1">
    <citation type="submission" date="2016-10" db="EMBL/GenBank/DDBJ databases">
        <authorList>
            <person name="Varghese N."/>
            <person name="Submissions S."/>
        </authorList>
    </citation>
    <scope>NUCLEOTIDE SEQUENCE [LARGE SCALE GENOMIC DNA]</scope>
    <source>
        <strain evidence="10">DSM 19110</strain>
    </source>
</reference>
<dbReference type="Pfam" id="PF14322">
    <property type="entry name" value="SusD-like_3"/>
    <property type="match status" value="1"/>
</dbReference>
<dbReference type="AlphaFoldDB" id="A0A1G9SZL8"/>
<evidence type="ECO:0000313" key="9">
    <source>
        <dbReference type="EMBL" id="SDM40840.1"/>
    </source>
</evidence>
<dbReference type="OrthoDB" id="926893at2"/>
<dbReference type="Pfam" id="PF07980">
    <property type="entry name" value="SusD_RagB"/>
    <property type="match status" value="1"/>
</dbReference>
<dbReference type="InterPro" id="IPR033985">
    <property type="entry name" value="SusD-like_N"/>
</dbReference>
<evidence type="ECO:0000313" key="10">
    <source>
        <dbReference type="Proteomes" id="UP000183200"/>
    </source>
</evidence>
<accession>A0A1G9SZL8</accession>
<dbReference type="GO" id="GO:0009279">
    <property type="term" value="C:cell outer membrane"/>
    <property type="evidence" value="ECO:0007669"/>
    <property type="project" value="UniProtKB-SubCell"/>
</dbReference>
<evidence type="ECO:0000256" key="1">
    <source>
        <dbReference type="ARBA" id="ARBA00004442"/>
    </source>
</evidence>
<dbReference type="InterPro" id="IPR012944">
    <property type="entry name" value="SusD_RagB_dom"/>
</dbReference>
<evidence type="ECO:0000256" key="6">
    <source>
        <dbReference type="SAM" id="SignalP"/>
    </source>
</evidence>
<name>A0A1G9SZL8_9SPHI</name>
<feature type="domain" description="RagB/SusD" evidence="7">
    <location>
        <begin position="357"/>
        <end position="480"/>
    </location>
</feature>
<evidence type="ECO:0000259" key="8">
    <source>
        <dbReference type="Pfam" id="PF14322"/>
    </source>
</evidence>
<keyword evidence="10" id="KW-1185">Reference proteome</keyword>
<evidence type="ECO:0000256" key="3">
    <source>
        <dbReference type="ARBA" id="ARBA00022729"/>
    </source>
</evidence>
<evidence type="ECO:0000256" key="4">
    <source>
        <dbReference type="ARBA" id="ARBA00023136"/>
    </source>
</evidence>